<organism evidence="6 7">
    <name type="scientific">Candidatus Raskinella chloraquaticus</name>
    <dbReference type="NCBI Taxonomy" id="1951219"/>
    <lineage>
        <taxon>Bacteria</taxon>
        <taxon>Pseudomonadati</taxon>
        <taxon>Pseudomonadota</taxon>
        <taxon>Alphaproteobacteria</taxon>
        <taxon>Hyphomicrobiales</taxon>
        <taxon>Phreatobacteraceae</taxon>
        <taxon>Candidatus Raskinella</taxon>
    </lineage>
</organism>
<dbReference type="PANTHER" id="PTHR46491:SF3">
    <property type="entry name" value="CDGSH IRON-SULFUR DOMAIN-CONTAINING PROTEIN 3, MITOCHONDRIAL"/>
    <property type="match status" value="1"/>
</dbReference>
<dbReference type="InterPro" id="IPR042216">
    <property type="entry name" value="MitoNEET_CISD"/>
</dbReference>
<feature type="domain" description="Iron-binding zinc finger CDGSH type" evidence="5">
    <location>
        <begin position="47"/>
        <end position="79"/>
    </location>
</feature>
<dbReference type="STRING" id="1827387.A4S15_10325"/>
<keyword evidence="2" id="KW-0479">Metal-binding</keyword>
<dbReference type="Gene3D" id="3.40.5.90">
    <property type="entry name" value="CDGSH iron-sulfur domain, mitoNEET-type"/>
    <property type="match status" value="2"/>
</dbReference>
<evidence type="ECO:0000313" key="7">
    <source>
        <dbReference type="Proteomes" id="UP000192872"/>
    </source>
</evidence>
<evidence type="ECO:0000256" key="3">
    <source>
        <dbReference type="ARBA" id="ARBA00023004"/>
    </source>
</evidence>
<evidence type="ECO:0000259" key="5">
    <source>
        <dbReference type="SMART" id="SM00704"/>
    </source>
</evidence>
<dbReference type="PANTHER" id="PTHR46491">
    <property type="entry name" value="CDGSH IRON SULFUR DOMAIN PROTEIN HOMOLOG"/>
    <property type="match status" value="1"/>
</dbReference>
<dbReference type="Pfam" id="PF09360">
    <property type="entry name" value="zf-CDGSH"/>
    <property type="match status" value="1"/>
</dbReference>
<sequence>MDKPVCAQKEPFPYDVEAGKAYFWCSCGRSKNQPLCDGSHMGSGFMPVKFEAATSETVYFCGCKGTYKAPLCDGSHKLL</sequence>
<evidence type="ECO:0000313" key="6">
    <source>
        <dbReference type="EMBL" id="OQW51619.1"/>
    </source>
</evidence>
<evidence type="ECO:0000256" key="4">
    <source>
        <dbReference type="ARBA" id="ARBA00023014"/>
    </source>
</evidence>
<gene>
    <name evidence="6" type="ORF">A4S15_10325</name>
</gene>
<name>A0A1W9HW13_9HYPH</name>
<dbReference type="SMART" id="SM00704">
    <property type="entry name" value="ZnF_CDGSH"/>
    <property type="match status" value="2"/>
</dbReference>
<evidence type="ECO:0000256" key="2">
    <source>
        <dbReference type="ARBA" id="ARBA00022723"/>
    </source>
</evidence>
<dbReference type="InterPro" id="IPR052950">
    <property type="entry name" value="CISD"/>
</dbReference>
<evidence type="ECO:0000256" key="1">
    <source>
        <dbReference type="ARBA" id="ARBA00022714"/>
    </source>
</evidence>
<reference evidence="6 7" key="1">
    <citation type="journal article" date="2017" name="Water Res.">
        <title>Comammox in drinking water systems.</title>
        <authorList>
            <person name="Wang Y."/>
            <person name="Ma L."/>
            <person name="Mao Y."/>
            <person name="Jiang X."/>
            <person name="Xia Y."/>
            <person name="Yu K."/>
            <person name="Li B."/>
            <person name="Zhang T."/>
        </authorList>
    </citation>
    <scope>NUCLEOTIDE SEQUENCE [LARGE SCALE GENOMIC DNA]</scope>
    <source>
        <strain evidence="6">SG_bin8</strain>
    </source>
</reference>
<dbReference type="GO" id="GO:0046872">
    <property type="term" value="F:metal ion binding"/>
    <property type="evidence" value="ECO:0007669"/>
    <property type="project" value="UniProtKB-KW"/>
</dbReference>
<proteinExistence type="predicted"/>
<dbReference type="AlphaFoldDB" id="A0A1W9HW13"/>
<comment type="caution">
    <text evidence="6">The sequence shown here is derived from an EMBL/GenBank/DDBJ whole genome shotgun (WGS) entry which is preliminary data.</text>
</comment>
<accession>A0A1W9HW13</accession>
<dbReference type="RefSeq" id="WP_376801950.1">
    <property type="nucleotide sequence ID" value="NZ_DBNB01000034.1"/>
</dbReference>
<dbReference type="Proteomes" id="UP000192872">
    <property type="component" value="Unassembled WGS sequence"/>
</dbReference>
<feature type="domain" description="Iron-binding zinc finger CDGSH type" evidence="5">
    <location>
        <begin position="9"/>
        <end position="46"/>
    </location>
</feature>
<keyword evidence="1" id="KW-0001">2Fe-2S</keyword>
<keyword evidence="4" id="KW-0411">Iron-sulfur</keyword>
<dbReference type="InterPro" id="IPR018967">
    <property type="entry name" value="FeS-contain_CDGSH-typ"/>
</dbReference>
<dbReference type="GO" id="GO:0051537">
    <property type="term" value="F:2 iron, 2 sulfur cluster binding"/>
    <property type="evidence" value="ECO:0007669"/>
    <property type="project" value="UniProtKB-KW"/>
</dbReference>
<dbReference type="EMBL" id="LWDL01000018">
    <property type="protein sequence ID" value="OQW51619.1"/>
    <property type="molecule type" value="Genomic_DNA"/>
</dbReference>
<dbReference type="GO" id="GO:0005737">
    <property type="term" value="C:cytoplasm"/>
    <property type="evidence" value="ECO:0007669"/>
    <property type="project" value="UniProtKB-ARBA"/>
</dbReference>
<protein>
    <submittedName>
        <fullName evidence="6">Glutamate synthase</fullName>
    </submittedName>
</protein>
<keyword evidence="3" id="KW-0408">Iron</keyword>